<evidence type="ECO:0000313" key="7">
    <source>
        <dbReference type="EMBL" id="ROT70737.1"/>
    </source>
</evidence>
<dbReference type="InterPro" id="IPR036188">
    <property type="entry name" value="FAD/NAD-bd_sf"/>
</dbReference>
<dbReference type="Proteomes" id="UP000283509">
    <property type="component" value="Unassembled WGS sequence"/>
</dbReference>
<protein>
    <recommendedName>
        <fullName evidence="3">Pyridine nucleotide-disulfide oxidoreductase domain-containing protein 1</fullName>
    </recommendedName>
</protein>
<dbReference type="PANTHER" id="PTHR43429:SF2">
    <property type="entry name" value="PYRIDINE NUCLEOTIDE-DISULFIDE OXIDOREDUCTASE DOMAIN-CONTAINING PROTEIN 1"/>
    <property type="match status" value="1"/>
</dbReference>
<dbReference type="STRING" id="6689.A0A423T2L4"/>
<keyword evidence="5" id="KW-0274">FAD</keyword>
<dbReference type="InterPro" id="IPR050260">
    <property type="entry name" value="FAD-bd_OxRdtase"/>
</dbReference>
<comment type="caution">
    <text evidence="7">The sequence shown here is derived from an EMBL/GenBank/DDBJ whole genome shotgun (WGS) entry which is preliminary data.</text>
</comment>
<proteinExistence type="inferred from homology"/>
<organism evidence="7 8">
    <name type="scientific">Penaeus vannamei</name>
    <name type="common">Whiteleg shrimp</name>
    <name type="synonym">Litopenaeus vannamei</name>
    <dbReference type="NCBI Taxonomy" id="6689"/>
    <lineage>
        <taxon>Eukaryota</taxon>
        <taxon>Metazoa</taxon>
        <taxon>Ecdysozoa</taxon>
        <taxon>Arthropoda</taxon>
        <taxon>Crustacea</taxon>
        <taxon>Multicrustacea</taxon>
        <taxon>Malacostraca</taxon>
        <taxon>Eumalacostraca</taxon>
        <taxon>Eucarida</taxon>
        <taxon>Decapoda</taxon>
        <taxon>Dendrobranchiata</taxon>
        <taxon>Penaeoidea</taxon>
        <taxon>Penaeidae</taxon>
        <taxon>Penaeus</taxon>
    </lineage>
</organism>
<dbReference type="InterPro" id="IPR023753">
    <property type="entry name" value="FAD/NAD-binding_dom"/>
</dbReference>
<dbReference type="InterPro" id="IPR016156">
    <property type="entry name" value="FAD/NAD-linked_Rdtase_dimer_sf"/>
</dbReference>
<evidence type="ECO:0000256" key="3">
    <source>
        <dbReference type="ARBA" id="ARBA00018240"/>
    </source>
</evidence>
<keyword evidence="4" id="KW-0285">Flavoprotein</keyword>
<dbReference type="Pfam" id="PF07992">
    <property type="entry name" value="Pyr_redox_2"/>
    <property type="match status" value="1"/>
</dbReference>
<dbReference type="SUPFAM" id="SSF51905">
    <property type="entry name" value="FAD/NAD(P)-binding domain"/>
    <property type="match status" value="2"/>
</dbReference>
<dbReference type="AlphaFoldDB" id="A0A423T2L4"/>
<dbReference type="Gene3D" id="3.30.390.30">
    <property type="match status" value="1"/>
</dbReference>
<dbReference type="PRINTS" id="PR00368">
    <property type="entry name" value="FADPNR"/>
</dbReference>
<dbReference type="Gene3D" id="3.50.50.60">
    <property type="entry name" value="FAD/NAD(P)-binding domain"/>
    <property type="match status" value="4"/>
</dbReference>
<comment type="similarity">
    <text evidence="2">Belongs to the class-I pyridine nucleotide-disulfide oxidoreductase family. PYROXD1 subfamily.</text>
</comment>
<evidence type="ECO:0000313" key="8">
    <source>
        <dbReference type="Proteomes" id="UP000283509"/>
    </source>
</evidence>
<reference evidence="7 8" key="1">
    <citation type="submission" date="2018-04" db="EMBL/GenBank/DDBJ databases">
        <authorList>
            <person name="Zhang X."/>
            <person name="Yuan J."/>
            <person name="Li F."/>
            <person name="Xiang J."/>
        </authorList>
    </citation>
    <scope>NUCLEOTIDE SEQUENCE [LARGE SCALE GENOMIC DNA]</scope>
    <source>
        <tissue evidence="7">Muscle</tissue>
    </source>
</reference>
<evidence type="ECO:0000256" key="4">
    <source>
        <dbReference type="ARBA" id="ARBA00022630"/>
    </source>
</evidence>
<reference evidence="7 8" key="2">
    <citation type="submission" date="2019-01" db="EMBL/GenBank/DDBJ databases">
        <title>The decoding of complex shrimp genome reveals the adaptation for benthos swimmer, frequently molting mechanism and breeding impact on genome.</title>
        <authorList>
            <person name="Sun Y."/>
            <person name="Gao Y."/>
            <person name="Yu Y."/>
        </authorList>
    </citation>
    <scope>NUCLEOTIDE SEQUENCE [LARGE SCALE GENOMIC DNA]</scope>
    <source>
        <tissue evidence="7">Muscle</tissue>
    </source>
</reference>
<accession>A0A423T2L4</accession>
<dbReference type="GO" id="GO:0016491">
    <property type="term" value="F:oxidoreductase activity"/>
    <property type="evidence" value="ECO:0007669"/>
    <property type="project" value="InterPro"/>
</dbReference>
<dbReference type="EMBL" id="QCYY01002391">
    <property type="protein sequence ID" value="ROT70737.1"/>
    <property type="molecule type" value="Genomic_DNA"/>
</dbReference>
<evidence type="ECO:0000256" key="5">
    <source>
        <dbReference type="ARBA" id="ARBA00022827"/>
    </source>
</evidence>
<comment type="cofactor">
    <cofactor evidence="1">
        <name>FAD</name>
        <dbReference type="ChEBI" id="CHEBI:57692"/>
    </cofactor>
</comment>
<dbReference type="PANTHER" id="PTHR43429">
    <property type="entry name" value="PYRIDINE NUCLEOTIDE-DISULFIDE OXIDOREDUCTASE DOMAIN-CONTAINING"/>
    <property type="match status" value="1"/>
</dbReference>
<evidence type="ECO:0000256" key="2">
    <source>
        <dbReference type="ARBA" id="ARBA00008147"/>
    </source>
</evidence>
<sequence>MAEVENYTYVVVGGGIAGVTCAEHLYILHPEERTLVITASALIKAVTNVLPLTKTLDAFDVEERNAEYLENQCPNVTALLSRCCGKARCKRTVCLRIFRQKIQIKKLCICTGAIPKVIAEDSPYVMWIRDTESVCQFQARMKGARRILIVGNGGIATEMVYEVTGIEIVWAIKDKHMTANFIDPGAAEFLRSELSKEKSDVTGPSKRRKYTVDEKERVSAVMGGALGPDWHSGLELRGSNQRSVTLETEVEVKEILEPDKFRQSGKELTRLIDWPVYVELTNGKVYGCDFIVSATGVTPNVEKLLAGNNLSVGEDGGLVINEQETKMYMLRGTHAWLGKGTALVSGEEIYMDFCFELFAHATRFFGYKVIILGLFNGQGLEGKYEILLRYTKGMEYIKCVMVDGRMQGAVLLGETDLEETFENLILNQMDLSPYGEDLLNPDVDIEDYFD</sequence>
<keyword evidence="8" id="KW-1185">Reference proteome</keyword>
<gene>
    <name evidence="7" type="ORF">C7M84_010967</name>
</gene>
<feature type="domain" description="FAD/NAD(P)-binding" evidence="6">
    <location>
        <begin position="8"/>
        <end position="323"/>
    </location>
</feature>
<name>A0A423T2L4_PENVA</name>
<evidence type="ECO:0000259" key="6">
    <source>
        <dbReference type="Pfam" id="PF07992"/>
    </source>
</evidence>
<dbReference type="OrthoDB" id="202203at2759"/>
<evidence type="ECO:0000256" key="1">
    <source>
        <dbReference type="ARBA" id="ARBA00001974"/>
    </source>
</evidence>